<feature type="chain" id="PRO_5046669053" evidence="4">
    <location>
        <begin position="29"/>
        <end position="567"/>
    </location>
</feature>
<dbReference type="PROSITE" id="PS51257">
    <property type="entry name" value="PROKAR_LIPOPROTEIN"/>
    <property type="match status" value="1"/>
</dbReference>
<dbReference type="SUPFAM" id="SSF54001">
    <property type="entry name" value="Cysteine proteinases"/>
    <property type="match status" value="1"/>
</dbReference>
<dbReference type="Pfam" id="PF01841">
    <property type="entry name" value="Transglut_core"/>
    <property type="match status" value="1"/>
</dbReference>
<dbReference type="Pfam" id="PF19127">
    <property type="entry name" value="Choline_bind_3"/>
    <property type="match status" value="1"/>
</dbReference>
<feature type="repeat" description="Cell wall-binding" evidence="2">
    <location>
        <begin position="450"/>
        <end position="469"/>
    </location>
</feature>
<organism evidence="6 7">
    <name type="scientific">Adlercreutzia wanghongyangiae</name>
    <dbReference type="NCBI Taxonomy" id="3111451"/>
    <lineage>
        <taxon>Bacteria</taxon>
        <taxon>Bacillati</taxon>
        <taxon>Actinomycetota</taxon>
        <taxon>Coriobacteriia</taxon>
        <taxon>Eggerthellales</taxon>
        <taxon>Eggerthellaceae</taxon>
        <taxon>Adlercreutzia</taxon>
    </lineage>
</organism>
<dbReference type="Proteomes" id="UP001349994">
    <property type="component" value="Unassembled WGS sequence"/>
</dbReference>
<evidence type="ECO:0000256" key="3">
    <source>
        <dbReference type="SAM" id="MobiDB-lite"/>
    </source>
</evidence>
<dbReference type="Gene3D" id="2.10.270.10">
    <property type="entry name" value="Cholin Binding"/>
    <property type="match status" value="1"/>
</dbReference>
<feature type="signal peptide" evidence="4">
    <location>
        <begin position="1"/>
        <end position="28"/>
    </location>
</feature>
<name>A0ABU6IGY1_9ACTN</name>
<dbReference type="Gene3D" id="3.10.620.30">
    <property type="match status" value="1"/>
</dbReference>
<keyword evidence="1" id="KW-0677">Repeat</keyword>
<dbReference type="InterPro" id="IPR002931">
    <property type="entry name" value="Transglutaminase-like"/>
</dbReference>
<feature type="compositionally biased region" description="Polar residues" evidence="3">
    <location>
        <begin position="392"/>
        <end position="427"/>
    </location>
</feature>
<dbReference type="EMBL" id="JAYMFF010000007">
    <property type="protein sequence ID" value="MEC4175709.1"/>
    <property type="molecule type" value="Genomic_DNA"/>
</dbReference>
<proteinExistence type="predicted"/>
<evidence type="ECO:0000256" key="4">
    <source>
        <dbReference type="SAM" id="SignalP"/>
    </source>
</evidence>
<evidence type="ECO:0000313" key="6">
    <source>
        <dbReference type="EMBL" id="MEC4175709.1"/>
    </source>
</evidence>
<sequence length="567" mass="62788">MTRVGNVVTHMAIAAVLAACIAPSVAWAADDAAVVSEAAERVVAQYDNTASKPTSQVGLSVSWDDPICGQPTEFSVATTNGSSQCEYRIDSVNRYTDDRKNYLEWVMDPSKFVYQASPSFQLTFCASGTYRVRISVLDKGASPLVYENVDAWVVVDDPAHPSVETVADRVASDCLKAGNATDFDKALWLHDWIIANCEYDHSLTYCGAEGVFARGTGTCESYHRAYEMLLARVGISTGRITGNGHVWTAVKLDGKWYQVDATWDDAQQFSGYPDLRHLYFGMDDNIVSLVHPDHTQPVAGYESSSLEQNYFVKTGEIRAWSDPYVQRISQKLGSGEEHFSIPIDHASWPDDYKNAFYNVVAYDLSQRTWAVGAAKEVKVTYASNSLSVAVSSKDTQAPSDSTGSGTVNRPPTQGSLANGSTASSPIKSTGVWKKSKGKWWYRHADGSYTRNGWELIDGVWYHFDRSGWMQTGWLKTGGKWYYLASSGAMKTGWLKTGGKWYYLRASGAMATGWYQVRDTWYWSAFSGAMGANRWVGNYYLTKSGAMATNTWVGKYHVNGSGKWDRTR</sequence>
<protein>
    <submittedName>
        <fullName evidence="6">Transglutaminase domain-containing protein</fullName>
    </submittedName>
</protein>
<evidence type="ECO:0000313" key="7">
    <source>
        <dbReference type="Proteomes" id="UP001349994"/>
    </source>
</evidence>
<keyword evidence="7" id="KW-1185">Reference proteome</keyword>
<dbReference type="SUPFAM" id="SSF69360">
    <property type="entry name" value="Cell wall binding repeat"/>
    <property type="match status" value="1"/>
</dbReference>
<feature type="region of interest" description="Disordered" evidence="3">
    <location>
        <begin position="392"/>
        <end position="429"/>
    </location>
</feature>
<evidence type="ECO:0000256" key="1">
    <source>
        <dbReference type="ARBA" id="ARBA00022737"/>
    </source>
</evidence>
<keyword evidence="4" id="KW-0732">Signal</keyword>
<reference evidence="6 7" key="1">
    <citation type="submission" date="2024-01" db="EMBL/GenBank/DDBJ databases">
        <title>novel species in genus Adlercreutzia.</title>
        <authorList>
            <person name="Liu X."/>
        </authorList>
    </citation>
    <scope>NUCLEOTIDE SEQUENCE [LARGE SCALE GENOMIC DNA]</scope>
    <source>
        <strain evidence="6 7">R7</strain>
    </source>
</reference>
<accession>A0ABU6IGY1</accession>
<dbReference type="Pfam" id="PF19085">
    <property type="entry name" value="Choline_bind_2"/>
    <property type="match status" value="1"/>
</dbReference>
<feature type="domain" description="Transglutaminase-like" evidence="5">
    <location>
        <begin position="211"/>
        <end position="263"/>
    </location>
</feature>
<dbReference type="InterPro" id="IPR018337">
    <property type="entry name" value="Cell_wall/Cho-bd_repeat"/>
</dbReference>
<dbReference type="PROSITE" id="PS51170">
    <property type="entry name" value="CW"/>
    <property type="match status" value="3"/>
</dbReference>
<evidence type="ECO:0000256" key="2">
    <source>
        <dbReference type="PROSITE-ProRule" id="PRU00591"/>
    </source>
</evidence>
<dbReference type="InterPro" id="IPR038765">
    <property type="entry name" value="Papain-like_cys_pep_sf"/>
</dbReference>
<feature type="repeat" description="Cell wall-binding" evidence="2">
    <location>
        <begin position="470"/>
        <end position="489"/>
    </location>
</feature>
<evidence type="ECO:0000259" key="5">
    <source>
        <dbReference type="SMART" id="SM00460"/>
    </source>
</evidence>
<gene>
    <name evidence="6" type="ORF">VIN30_04535</name>
</gene>
<dbReference type="SMART" id="SM00460">
    <property type="entry name" value="TGc"/>
    <property type="match status" value="1"/>
</dbReference>
<comment type="caution">
    <text evidence="6">The sequence shown here is derived from an EMBL/GenBank/DDBJ whole genome shotgun (WGS) entry which is preliminary data.</text>
</comment>
<feature type="repeat" description="Cell wall-binding" evidence="2">
    <location>
        <begin position="490"/>
        <end position="509"/>
    </location>
</feature>
<dbReference type="RefSeq" id="WP_338209630.1">
    <property type="nucleotide sequence ID" value="NZ_JAYMFF010000007.1"/>
</dbReference>